<feature type="compositionally biased region" description="Basic residues" evidence="1">
    <location>
        <begin position="152"/>
        <end position="181"/>
    </location>
</feature>
<protein>
    <submittedName>
        <fullName evidence="2">Uncharacterized protein</fullName>
    </submittedName>
</protein>
<accession>A0A6J8BXE4</accession>
<evidence type="ECO:0000313" key="3">
    <source>
        <dbReference type="Proteomes" id="UP000507470"/>
    </source>
</evidence>
<keyword evidence="3" id="KW-1185">Reference proteome</keyword>
<proteinExistence type="predicted"/>
<gene>
    <name evidence="2" type="ORF">MCOR_23985</name>
</gene>
<feature type="region of interest" description="Disordered" evidence="1">
    <location>
        <begin position="86"/>
        <end position="110"/>
    </location>
</feature>
<organism evidence="2 3">
    <name type="scientific">Mytilus coruscus</name>
    <name type="common">Sea mussel</name>
    <dbReference type="NCBI Taxonomy" id="42192"/>
    <lineage>
        <taxon>Eukaryota</taxon>
        <taxon>Metazoa</taxon>
        <taxon>Spiralia</taxon>
        <taxon>Lophotrochozoa</taxon>
        <taxon>Mollusca</taxon>
        <taxon>Bivalvia</taxon>
        <taxon>Autobranchia</taxon>
        <taxon>Pteriomorphia</taxon>
        <taxon>Mytilida</taxon>
        <taxon>Mytiloidea</taxon>
        <taxon>Mytilidae</taxon>
        <taxon>Mytilinae</taxon>
        <taxon>Mytilus</taxon>
    </lineage>
</organism>
<feature type="region of interest" description="Disordered" evidence="1">
    <location>
        <begin position="28"/>
        <end position="51"/>
    </location>
</feature>
<feature type="compositionally biased region" description="Basic and acidic residues" evidence="1">
    <location>
        <begin position="35"/>
        <end position="51"/>
    </location>
</feature>
<reference evidence="2 3" key="1">
    <citation type="submission" date="2020-06" db="EMBL/GenBank/DDBJ databases">
        <authorList>
            <person name="Li R."/>
            <person name="Bekaert M."/>
        </authorList>
    </citation>
    <scope>NUCLEOTIDE SEQUENCE [LARGE SCALE GENOMIC DNA]</scope>
    <source>
        <strain evidence="3">wild</strain>
    </source>
</reference>
<dbReference type="OrthoDB" id="9944558at2759"/>
<dbReference type="AlphaFoldDB" id="A0A6J8BXE4"/>
<evidence type="ECO:0000256" key="1">
    <source>
        <dbReference type="SAM" id="MobiDB-lite"/>
    </source>
</evidence>
<sequence>MPQIGHQSFWRSRRQFPGRMLDLKESFPVRQPHKSHAESHHQCHGGDHHVDTEPYSELVLRQAREDSREQRQRYVERLADIRQQRQEALAMKREKKEAKEQRDRAKKEELTQKLQEVGGLWKTPSEIDRQLLSLQSGQRVKALQTQLTFRRQKRRSFRNLQKKKGRETQRLQRKGRRHKVVSSRAVPNTPAPDKPEDLIGKRVQHLIEEFDGSSKWYYGIITGLKKACFLLDDMEKDELRIVPLDPVFIVGRRVDHRFCREADGEEFWYTGTVTGHDADTGLSTIAYDFEDGDVDDDDDDDKNSNVFEEPVIEDYKNGDVRILL</sequence>
<dbReference type="Proteomes" id="UP000507470">
    <property type="component" value="Unassembled WGS sequence"/>
</dbReference>
<feature type="region of interest" description="Disordered" evidence="1">
    <location>
        <begin position="152"/>
        <end position="196"/>
    </location>
</feature>
<evidence type="ECO:0000313" key="2">
    <source>
        <dbReference type="EMBL" id="CAC5388738.1"/>
    </source>
</evidence>
<name>A0A6J8BXE4_MYTCO</name>
<dbReference type="EMBL" id="CACVKT020004253">
    <property type="protein sequence ID" value="CAC5388738.1"/>
    <property type="molecule type" value="Genomic_DNA"/>
</dbReference>